<dbReference type="GO" id="GO:0004553">
    <property type="term" value="F:hydrolase activity, hydrolyzing O-glycosyl compounds"/>
    <property type="evidence" value="ECO:0007669"/>
    <property type="project" value="InterPro"/>
</dbReference>
<dbReference type="CDD" id="cd14792">
    <property type="entry name" value="GH27"/>
    <property type="match status" value="1"/>
</dbReference>
<dbReference type="SUPFAM" id="SSF51445">
    <property type="entry name" value="(Trans)glycosidases"/>
    <property type="match status" value="1"/>
</dbReference>
<name>A0A9D5UDA4_9CELL</name>
<dbReference type="Pfam" id="PF16499">
    <property type="entry name" value="Melibiase_2"/>
    <property type="match status" value="1"/>
</dbReference>
<keyword evidence="3" id="KW-0326">Glycosidase</keyword>
<comment type="similarity">
    <text evidence="1">Belongs to the glycosyl hydrolase 27 family.</text>
</comment>
<accession>A0A9D5UDA4</accession>
<evidence type="ECO:0000313" key="4">
    <source>
        <dbReference type="EMBL" id="MBE7702254.1"/>
    </source>
</evidence>
<gene>
    <name evidence="4" type="ORF">H9623_18340</name>
</gene>
<evidence type="ECO:0000256" key="1">
    <source>
        <dbReference type="ARBA" id="ARBA00009743"/>
    </source>
</evidence>
<keyword evidence="2 4" id="KW-0378">Hydrolase</keyword>
<dbReference type="Proteomes" id="UP000822993">
    <property type="component" value="Unassembled WGS sequence"/>
</dbReference>
<dbReference type="PANTHER" id="PTHR11452">
    <property type="entry name" value="ALPHA-GALACTOSIDASE/ALPHA-N-ACETYLGALACTOSAMINIDASE"/>
    <property type="match status" value="1"/>
</dbReference>
<proteinExistence type="inferred from homology"/>
<sequence length="442" mass="47056">MGWNSWDCFGTTVTEAEVLANARFLAAHMAHVGWDTVVVDIQWYEPTARAGGYNDGAPVLIDDDGVQRPAPGRFPSAQDRLGLAPLAAQVHALGLRFGIHLMRGIPRRTVEADLPVRGTPYRTGEIADRTSTCSWNSDNYGLDLEHPGARAWLDTQVDRVVGWGVDLLKVDDMLAPYHADAVEALAGAVARAADRHGRDVVLSLSPGTDLSLARLGHLRRHATMWRVSDDLWDRWEDVEAQLGRLARWAPHQRPGAWADADMLPLGRIGLRAERGGPRDSRLTVDERRTLLSLWCLARSPLFMGGDLPSTDPATIADLVHPGLIDVLHHSTGGAELVREGDLVVWGAEGTGPCAGTRWAGVFSTADAPVQVRVPAAAAGLAPLAPGGAALLDVVDVWTGAGVPVDPAGAVTGGEAVLTLDVPAHGVRLLRLDPPRPPGGAPA</sequence>
<dbReference type="EMBL" id="JACSPN010000038">
    <property type="protein sequence ID" value="MBE7702254.1"/>
    <property type="molecule type" value="Genomic_DNA"/>
</dbReference>
<comment type="caution">
    <text evidence="4">The sequence shown here is derived from an EMBL/GenBank/DDBJ whole genome shotgun (WGS) entry which is preliminary data.</text>
</comment>
<dbReference type="GO" id="GO:0005975">
    <property type="term" value="P:carbohydrate metabolic process"/>
    <property type="evidence" value="ECO:0007669"/>
    <property type="project" value="InterPro"/>
</dbReference>
<evidence type="ECO:0000313" key="5">
    <source>
        <dbReference type="Proteomes" id="UP000822993"/>
    </source>
</evidence>
<reference evidence="4 5" key="1">
    <citation type="submission" date="2020-08" db="EMBL/GenBank/DDBJ databases">
        <title>A Genomic Blueprint of the Chicken Gut Microbiome.</title>
        <authorList>
            <person name="Gilroy R."/>
            <person name="Ravi A."/>
            <person name="Getino M."/>
            <person name="Pursley I."/>
            <person name="Horton D.L."/>
            <person name="Alikhan N.-F."/>
            <person name="Baker D."/>
            <person name="Gharbi K."/>
            <person name="Hall N."/>
            <person name="Watson M."/>
            <person name="Adriaenssens E.M."/>
            <person name="Foster-Nyarko E."/>
            <person name="Jarju S."/>
            <person name="Secka A."/>
            <person name="Antonio M."/>
            <person name="Oren A."/>
            <person name="Chaudhuri R."/>
            <person name="La Ragione R.M."/>
            <person name="Hildebrand F."/>
            <person name="Pallen M.J."/>
        </authorList>
    </citation>
    <scope>NUCLEOTIDE SEQUENCE [LARGE SCALE GENOMIC DNA]</scope>
    <source>
        <strain evidence="4 5">Sa1BUA8</strain>
    </source>
</reference>
<dbReference type="AlphaFoldDB" id="A0A9D5UDA4"/>
<keyword evidence="5" id="KW-1185">Reference proteome</keyword>
<dbReference type="InterPro" id="IPR013785">
    <property type="entry name" value="Aldolase_TIM"/>
</dbReference>
<dbReference type="Gene3D" id="3.20.20.70">
    <property type="entry name" value="Aldolase class I"/>
    <property type="match status" value="1"/>
</dbReference>
<protein>
    <submittedName>
        <fullName evidence="4">Glycoside hydrolase family 27 protein</fullName>
    </submittedName>
</protein>
<evidence type="ECO:0000256" key="3">
    <source>
        <dbReference type="ARBA" id="ARBA00023295"/>
    </source>
</evidence>
<evidence type="ECO:0000256" key="2">
    <source>
        <dbReference type="ARBA" id="ARBA00022801"/>
    </source>
</evidence>
<dbReference type="InterPro" id="IPR013780">
    <property type="entry name" value="Glyco_hydro_b"/>
</dbReference>
<dbReference type="PANTHER" id="PTHR11452:SF42">
    <property type="entry name" value="ALPHA-GALACTOSIDASE"/>
    <property type="match status" value="1"/>
</dbReference>
<dbReference type="Gene3D" id="2.60.40.1180">
    <property type="entry name" value="Golgi alpha-mannosidase II"/>
    <property type="match status" value="1"/>
</dbReference>
<dbReference type="InterPro" id="IPR017853">
    <property type="entry name" value="GH"/>
</dbReference>
<dbReference type="InterPro" id="IPR002241">
    <property type="entry name" value="Glyco_hydro_27"/>
</dbReference>
<organism evidence="4 5">
    <name type="scientific">Oerskovia douganii</name>
    <dbReference type="NCBI Taxonomy" id="2762210"/>
    <lineage>
        <taxon>Bacteria</taxon>
        <taxon>Bacillati</taxon>
        <taxon>Actinomycetota</taxon>
        <taxon>Actinomycetes</taxon>
        <taxon>Micrococcales</taxon>
        <taxon>Cellulomonadaceae</taxon>
        <taxon>Oerskovia</taxon>
    </lineage>
</organism>